<gene>
    <name evidence="6" type="ORF">PRZ48_004340</name>
</gene>
<dbReference type="Pfam" id="PF03167">
    <property type="entry name" value="UDG"/>
    <property type="match status" value="1"/>
</dbReference>
<dbReference type="Gene3D" id="3.40.470.10">
    <property type="entry name" value="Uracil-DNA glycosylase-like domain"/>
    <property type="match status" value="1"/>
</dbReference>
<feature type="domain" description="Uracil-DNA glycosylase-like" evidence="5">
    <location>
        <begin position="104"/>
        <end position="272"/>
    </location>
</feature>
<dbReference type="InterPro" id="IPR015637">
    <property type="entry name" value="MUG/TDG"/>
</dbReference>
<dbReference type="PANTHER" id="PTHR12159">
    <property type="entry name" value="G/T AND G/U MISMATCH-SPECIFIC DNA GLYCOSYLASE"/>
    <property type="match status" value="1"/>
</dbReference>
<keyword evidence="7" id="KW-1185">Reference proteome</keyword>
<dbReference type="SUPFAM" id="SSF52141">
    <property type="entry name" value="Uracil-DNA glycosylase-like"/>
    <property type="match status" value="1"/>
</dbReference>
<feature type="region of interest" description="Disordered" evidence="4">
    <location>
        <begin position="1"/>
        <end position="92"/>
    </location>
</feature>
<evidence type="ECO:0000313" key="6">
    <source>
        <dbReference type="EMBL" id="KAK4503425.1"/>
    </source>
</evidence>
<evidence type="ECO:0000256" key="2">
    <source>
        <dbReference type="ARBA" id="ARBA00022801"/>
    </source>
</evidence>
<name>A0ABR0EQA4_ZASCE</name>
<keyword evidence="2" id="KW-0378">Hydrolase</keyword>
<sequence length="298" mass="33681">MVESHEEQEDFENEDTSASAASLASTAAFKARLERFKHSSGNNPRETTPTAPSPIRRSTRKRDRPDDNEPTNQTKAPTKRKKSSSKYAPPSTYAHLEPLTDILAPNLITIFVGFNPGVMTATAGHAYAHPSNLFWKLLHSSGCTDERLKPEQDVDLPRLYSMGNTNIVARPSKNAGELSKAESAAGTPILEAKIKEFKPESVCIVGKGIWESIWRWKYGRPIKKEEFRYGWQDERERMGKDEGWEGAWVFVATATSGLAAGLRPHEKEAIWRPFGEWVSKRRRERREAEKIKEDEEAK</sequence>
<keyword evidence="3" id="KW-0234">DNA repair</keyword>
<dbReference type="InterPro" id="IPR036895">
    <property type="entry name" value="Uracil-DNA_glycosylase-like_sf"/>
</dbReference>
<evidence type="ECO:0000256" key="4">
    <source>
        <dbReference type="SAM" id="MobiDB-lite"/>
    </source>
</evidence>
<dbReference type="PANTHER" id="PTHR12159:SF9">
    <property type="entry name" value="G_T MISMATCH-SPECIFIC THYMINE DNA GLYCOSYLASE"/>
    <property type="match status" value="1"/>
</dbReference>
<evidence type="ECO:0000313" key="7">
    <source>
        <dbReference type="Proteomes" id="UP001305779"/>
    </source>
</evidence>
<dbReference type="CDD" id="cd10028">
    <property type="entry name" value="UDG-F2_TDG_MUG"/>
    <property type="match status" value="1"/>
</dbReference>
<dbReference type="InterPro" id="IPR005122">
    <property type="entry name" value="Uracil-DNA_glycosylase-like"/>
</dbReference>
<dbReference type="EMBL" id="JAXOVC010000003">
    <property type="protein sequence ID" value="KAK4503425.1"/>
    <property type="molecule type" value="Genomic_DNA"/>
</dbReference>
<evidence type="ECO:0000256" key="3">
    <source>
        <dbReference type="ARBA" id="ARBA00023204"/>
    </source>
</evidence>
<proteinExistence type="predicted"/>
<feature type="compositionally biased region" description="Low complexity" evidence="4">
    <location>
        <begin position="16"/>
        <end position="28"/>
    </location>
</feature>
<comment type="caution">
    <text evidence="6">The sequence shown here is derived from an EMBL/GenBank/DDBJ whole genome shotgun (WGS) entry which is preliminary data.</text>
</comment>
<keyword evidence="1" id="KW-0227">DNA damage</keyword>
<dbReference type="Proteomes" id="UP001305779">
    <property type="component" value="Unassembled WGS sequence"/>
</dbReference>
<accession>A0ABR0EQA4</accession>
<evidence type="ECO:0000256" key="1">
    <source>
        <dbReference type="ARBA" id="ARBA00022763"/>
    </source>
</evidence>
<reference evidence="6 7" key="1">
    <citation type="journal article" date="2023" name="G3 (Bethesda)">
        <title>A chromosome-level genome assembly of Zasmidium syzygii isolated from banana leaves.</title>
        <authorList>
            <person name="van Westerhoven A.C."/>
            <person name="Mehrabi R."/>
            <person name="Talebi R."/>
            <person name="Steentjes M.B.F."/>
            <person name="Corcolon B."/>
            <person name="Chong P.A."/>
            <person name="Kema G.H.J."/>
            <person name="Seidl M.F."/>
        </authorList>
    </citation>
    <scope>NUCLEOTIDE SEQUENCE [LARGE SCALE GENOMIC DNA]</scope>
    <source>
        <strain evidence="6 7">P124</strain>
    </source>
</reference>
<evidence type="ECO:0000259" key="5">
    <source>
        <dbReference type="Pfam" id="PF03167"/>
    </source>
</evidence>
<feature type="compositionally biased region" description="Polar residues" evidence="4">
    <location>
        <begin position="39"/>
        <end position="50"/>
    </location>
</feature>
<protein>
    <recommendedName>
        <fullName evidence="5">Uracil-DNA glycosylase-like domain-containing protein</fullName>
    </recommendedName>
</protein>
<feature type="compositionally biased region" description="Acidic residues" evidence="4">
    <location>
        <begin position="1"/>
        <end position="15"/>
    </location>
</feature>
<organism evidence="6 7">
    <name type="scientific">Zasmidium cellare</name>
    <name type="common">Wine cellar mold</name>
    <name type="synonym">Racodium cellare</name>
    <dbReference type="NCBI Taxonomy" id="395010"/>
    <lineage>
        <taxon>Eukaryota</taxon>
        <taxon>Fungi</taxon>
        <taxon>Dikarya</taxon>
        <taxon>Ascomycota</taxon>
        <taxon>Pezizomycotina</taxon>
        <taxon>Dothideomycetes</taxon>
        <taxon>Dothideomycetidae</taxon>
        <taxon>Mycosphaerellales</taxon>
        <taxon>Mycosphaerellaceae</taxon>
        <taxon>Zasmidium</taxon>
    </lineage>
</organism>